<gene>
    <name evidence="1" type="ORF">WMO65_26305</name>
</gene>
<feature type="non-terminal residue" evidence="1">
    <location>
        <position position="79"/>
    </location>
</feature>
<sequence>MKRLTKTYADGTHGVADNLPCGENSYTFKDLLIHTLGEYEDLGITPDQVRQMDKEFTRASKELADYKKSVDQGRLLHLP</sequence>
<evidence type="ECO:0000313" key="1">
    <source>
        <dbReference type="EMBL" id="MEQ2434502.1"/>
    </source>
</evidence>
<protein>
    <submittedName>
        <fullName evidence="1">Uncharacterized protein</fullName>
    </submittedName>
</protein>
<dbReference type="RefSeq" id="WP_349064893.1">
    <property type="nucleotide sequence ID" value="NZ_JBBMFP010000087.1"/>
</dbReference>
<dbReference type="EMBL" id="JBBMFP010000087">
    <property type="protein sequence ID" value="MEQ2434502.1"/>
    <property type="molecule type" value="Genomic_DNA"/>
</dbReference>
<accession>A0ABV1DXY8</accession>
<name>A0ABV1DXY8_9FIRM</name>
<evidence type="ECO:0000313" key="2">
    <source>
        <dbReference type="Proteomes" id="UP001457898"/>
    </source>
</evidence>
<dbReference type="Proteomes" id="UP001457898">
    <property type="component" value="Unassembled WGS sequence"/>
</dbReference>
<keyword evidence="2" id="KW-1185">Reference proteome</keyword>
<reference evidence="1 2" key="1">
    <citation type="submission" date="2024-03" db="EMBL/GenBank/DDBJ databases">
        <title>Human intestinal bacterial collection.</title>
        <authorList>
            <person name="Pauvert C."/>
            <person name="Hitch T.C.A."/>
            <person name="Clavel T."/>
        </authorList>
    </citation>
    <scope>NUCLEOTIDE SEQUENCE [LARGE SCALE GENOMIC DNA]</scope>
    <source>
        <strain evidence="1 2">CLA-SR-H028</strain>
    </source>
</reference>
<organism evidence="1 2">
    <name type="scientific">Blautia caccae</name>
    <dbReference type="NCBI Taxonomy" id="3133175"/>
    <lineage>
        <taxon>Bacteria</taxon>
        <taxon>Bacillati</taxon>
        <taxon>Bacillota</taxon>
        <taxon>Clostridia</taxon>
        <taxon>Lachnospirales</taxon>
        <taxon>Lachnospiraceae</taxon>
        <taxon>Blautia</taxon>
    </lineage>
</organism>
<comment type="caution">
    <text evidence="1">The sequence shown here is derived from an EMBL/GenBank/DDBJ whole genome shotgun (WGS) entry which is preliminary data.</text>
</comment>
<proteinExistence type="predicted"/>